<dbReference type="EMBL" id="CYXN01000018">
    <property type="protein sequence ID" value="CUN11773.1"/>
    <property type="molecule type" value="Genomic_DNA"/>
</dbReference>
<keyword evidence="1" id="KW-0812">Transmembrane</keyword>
<evidence type="ECO:0000313" key="2">
    <source>
        <dbReference type="EMBL" id="CUN11773.1"/>
    </source>
</evidence>
<protein>
    <recommendedName>
        <fullName evidence="4">PH domain-containing protein</fullName>
    </recommendedName>
</protein>
<dbReference type="RefSeq" id="WP_055186400.1">
    <property type="nucleotide sequence ID" value="NZ_CP181368.1"/>
</dbReference>
<dbReference type="AlphaFoldDB" id="A0A173U9P1"/>
<feature type="transmembrane region" description="Helical" evidence="1">
    <location>
        <begin position="20"/>
        <end position="37"/>
    </location>
</feature>
<gene>
    <name evidence="2" type="ORF">ERS852582_02000</name>
</gene>
<keyword evidence="1" id="KW-0472">Membrane</keyword>
<keyword evidence="1" id="KW-1133">Transmembrane helix</keyword>
<dbReference type="OrthoDB" id="1862900at2"/>
<dbReference type="Proteomes" id="UP000095649">
    <property type="component" value="Unassembled WGS sequence"/>
</dbReference>
<proteinExistence type="predicted"/>
<organism evidence="2 3">
    <name type="scientific">Faecalibacterium prausnitzii</name>
    <dbReference type="NCBI Taxonomy" id="853"/>
    <lineage>
        <taxon>Bacteria</taxon>
        <taxon>Bacillati</taxon>
        <taxon>Bacillota</taxon>
        <taxon>Clostridia</taxon>
        <taxon>Eubacteriales</taxon>
        <taxon>Oscillospiraceae</taxon>
        <taxon>Faecalibacterium</taxon>
    </lineage>
</organism>
<sequence length="143" mass="15032">MSEQELLRTALVLPPRARRVLCVWAAVPGLVCAPFAFWQSVWAGAVFCAVWAALVALVRARCCSFVAALTADSVTVQAGVAVPVLHRIPRRAVTGVQLLRTPLLWAAGCTVLLVRSPGLQLVLPGIPAAQATALAAVLMEGNV</sequence>
<evidence type="ECO:0000256" key="1">
    <source>
        <dbReference type="SAM" id="Phobius"/>
    </source>
</evidence>
<reference evidence="2 3" key="1">
    <citation type="submission" date="2015-09" db="EMBL/GenBank/DDBJ databases">
        <authorList>
            <consortium name="Pathogen Informatics"/>
        </authorList>
    </citation>
    <scope>NUCLEOTIDE SEQUENCE [LARGE SCALE GENOMIC DNA]</scope>
    <source>
        <strain evidence="2 3">2789STDY5834970</strain>
    </source>
</reference>
<name>A0A173U9P1_9FIRM</name>
<evidence type="ECO:0008006" key="4">
    <source>
        <dbReference type="Google" id="ProtNLM"/>
    </source>
</evidence>
<accession>A0A173U9P1</accession>
<feature type="transmembrane region" description="Helical" evidence="1">
    <location>
        <begin position="43"/>
        <end position="60"/>
    </location>
</feature>
<evidence type="ECO:0000313" key="3">
    <source>
        <dbReference type="Proteomes" id="UP000095649"/>
    </source>
</evidence>